<evidence type="ECO:0000313" key="2">
    <source>
        <dbReference type="Proteomes" id="UP000095591"/>
    </source>
</evidence>
<reference evidence="1 2" key="1">
    <citation type="submission" date="2015-09" db="EMBL/GenBank/DDBJ databases">
        <authorList>
            <consortium name="Pathogen Informatics"/>
        </authorList>
    </citation>
    <scope>NUCLEOTIDE SEQUENCE [LARGE SCALE GENOMIC DNA]</scope>
    <source>
        <strain evidence="1 2">2789STDY5608872</strain>
    </source>
</reference>
<dbReference type="Proteomes" id="UP000095591">
    <property type="component" value="Unassembled WGS sequence"/>
</dbReference>
<dbReference type="RefSeq" id="WP_057319602.1">
    <property type="nucleotide sequence ID" value="NZ_CYXP01000006.1"/>
</dbReference>
<accession>A0A173V6V2</accession>
<gene>
    <name evidence="1" type="ORF">ERS852429_02705</name>
</gene>
<evidence type="ECO:0000313" key="1">
    <source>
        <dbReference type="EMBL" id="CUN22951.1"/>
    </source>
</evidence>
<organism evidence="1 2">
    <name type="scientific">Parabacteroides distasonis</name>
    <dbReference type="NCBI Taxonomy" id="823"/>
    <lineage>
        <taxon>Bacteria</taxon>
        <taxon>Pseudomonadati</taxon>
        <taxon>Bacteroidota</taxon>
        <taxon>Bacteroidia</taxon>
        <taxon>Bacteroidales</taxon>
        <taxon>Tannerellaceae</taxon>
        <taxon>Parabacteroides</taxon>
    </lineage>
</organism>
<dbReference type="AlphaFoldDB" id="A0A173V6V2"/>
<protein>
    <submittedName>
        <fullName evidence="1">Uncharacterized protein</fullName>
    </submittedName>
</protein>
<dbReference type="EMBL" id="CYXP01000006">
    <property type="protein sequence ID" value="CUN22951.1"/>
    <property type="molecule type" value="Genomic_DNA"/>
</dbReference>
<proteinExistence type="predicted"/>
<name>A0A173V6V2_PARDI</name>
<sequence>MSRYSINFDRLVNMLVPYFLRNRKYVLFLQSLVSPLQKTNSKFLDFAREKKIEASMTSQVILFRWYLNQKYRKYFVDKDNSIEIEDAIDIGVPIYREKDPNLTPCTVWSIDDDWDSVIGTDEEPKLFYYRQENLTINKASFSISVPEINIPQEEFVPMIANTIKEYRIAGKTFQIKISEPK</sequence>